<reference evidence="1" key="1">
    <citation type="submission" date="2021-05" db="EMBL/GenBank/DDBJ databases">
        <authorList>
            <person name="Arsene-Ploetze F."/>
        </authorList>
    </citation>
    <scope>NUCLEOTIDE SEQUENCE</scope>
    <source>
        <strain evidence="1">DSM 42138</strain>
    </source>
</reference>
<dbReference type="Proteomes" id="UP001152519">
    <property type="component" value="Unassembled WGS sequence"/>
</dbReference>
<proteinExistence type="predicted"/>
<gene>
    <name evidence="1" type="ORF">SCOCK_190043</name>
</gene>
<comment type="caution">
    <text evidence="1">The sequence shown here is derived from an EMBL/GenBank/DDBJ whole genome shotgun (WGS) entry which is preliminary data.</text>
</comment>
<keyword evidence="2" id="KW-1185">Reference proteome</keyword>
<sequence length="57" mass="5438">MPGPVEEALLTLDAGCALIPAAGLGGMTADIARERGVDACAWVPPHGGGAGGDSAGH</sequence>
<name>A0A9W4DMV7_9ACTN</name>
<dbReference type="EMBL" id="CAJSLV010000047">
    <property type="protein sequence ID" value="CAG6392875.1"/>
    <property type="molecule type" value="Genomic_DNA"/>
</dbReference>
<dbReference type="AlphaFoldDB" id="A0A9W4DMV7"/>
<organism evidence="1 2">
    <name type="scientific">Actinacidiphila cocklensis</name>
    <dbReference type="NCBI Taxonomy" id="887465"/>
    <lineage>
        <taxon>Bacteria</taxon>
        <taxon>Bacillati</taxon>
        <taxon>Actinomycetota</taxon>
        <taxon>Actinomycetes</taxon>
        <taxon>Kitasatosporales</taxon>
        <taxon>Streptomycetaceae</taxon>
        <taxon>Actinacidiphila</taxon>
    </lineage>
</organism>
<dbReference type="RefSeq" id="WP_251487957.1">
    <property type="nucleotide sequence ID" value="NZ_CAJSLV010000047.1"/>
</dbReference>
<evidence type="ECO:0000313" key="1">
    <source>
        <dbReference type="EMBL" id="CAG6392875.1"/>
    </source>
</evidence>
<accession>A0A9W4DMV7</accession>
<protein>
    <submittedName>
        <fullName evidence="1">Uncharacterized protein</fullName>
    </submittedName>
</protein>
<evidence type="ECO:0000313" key="2">
    <source>
        <dbReference type="Proteomes" id="UP001152519"/>
    </source>
</evidence>